<feature type="disulfide bond" evidence="15">
    <location>
        <begin position="631"/>
        <end position="632"/>
    </location>
</feature>
<dbReference type="InterPro" id="IPR036274">
    <property type="entry name" value="HR1_rpt_sf"/>
</dbReference>
<dbReference type="PROSITE" id="PS00010">
    <property type="entry name" value="ASX_HYDROXYL"/>
    <property type="match status" value="1"/>
</dbReference>
<comment type="catalytic activity">
    <reaction evidence="13">
        <text>L-seryl-[protein] + ATP = O-phospho-L-seryl-[protein] + ADP + H(+)</text>
        <dbReference type="Rhea" id="RHEA:17989"/>
        <dbReference type="Rhea" id="RHEA-COMP:9863"/>
        <dbReference type="Rhea" id="RHEA-COMP:11604"/>
        <dbReference type="ChEBI" id="CHEBI:15378"/>
        <dbReference type="ChEBI" id="CHEBI:29999"/>
        <dbReference type="ChEBI" id="CHEBI:30616"/>
        <dbReference type="ChEBI" id="CHEBI:83421"/>
        <dbReference type="ChEBI" id="CHEBI:456216"/>
        <dbReference type="EC" id="2.7.11.13"/>
    </reaction>
</comment>
<dbReference type="PANTHER" id="PTHR10127:SF861">
    <property type="entry name" value="DORSAL-VENTRAL PATTERNING PROTEIN TOLLOID-RELATED"/>
    <property type="match status" value="1"/>
</dbReference>
<dbReference type="InterPro" id="IPR001506">
    <property type="entry name" value="Peptidase_M12A"/>
</dbReference>
<dbReference type="EC" id="3.4.24.-" evidence="17"/>
<dbReference type="GO" id="GO:0004697">
    <property type="term" value="F:diacylglycerol-dependent serine/threonine kinase activity"/>
    <property type="evidence" value="ECO:0007669"/>
    <property type="project" value="UniProtKB-EC"/>
</dbReference>
<dbReference type="RefSeq" id="XP_036355082.1">
    <property type="nucleotide sequence ID" value="XM_036499189.1"/>
</dbReference>
<dbReference type="SMART" id="SM00220">
    <property type="entry name" value="S_TKc"/>
    <property type="match status" value="1"/>
</dbReference>
<evidence type="ECO:0000256" key="3">
    <source>
        <dbReference type="ARBA" id="ARBA00022723"/>
    </source>
</evidence>
<keyword evidence="3 15" id="KW-0479">Metal-binding</keyword>
<dbReference type="Gene3D" id="1.10.510.10">
    <property type="entry name" value="Transferase(Phosphotransferase) domain 1"/>
    <property type="match status" value="1"/>
</dbReference>
<evidence type="ECO:0000256" key="13">
    <source>
        <dbReference type="ARBA" id="ARBA00047470"/>
    </source>
</evidence>
<dbReference type="GO" id="GO:0005524">
    <property type="term" value="F:ATP binding"/>
    <property type="evidence" value="ECO:0007669"/>
    <property type="project" value="UniProtKB-UniRule"/>
</dbReference>
<evidence type="ECO:0000313" key="23">
    <source>
        <dbReference type="RefSeq" id="XP_036355082.1"/>
    </source>
</evidence>
<dbReference type="GO" id="GO:0008270">
    <property type="term" value="F:zinc ion binding"/>
    <property type="evidence" value="ECO:0007669"/>
    <property type="project" value="UniProtKB-UniRule"/>
</dbReference>
<sequence length="941" mass="107844">MQKRVKDFINGKAKEGLNNMLIQFRQINKSTELEETQKMHDNVCMKIEVLQMQLKLFDIKKKKCGDEPDEFILHDLKNHLKIEQSIFTGANRAMEALSRSSKNKKSIRLATESVSKSSQKVALLKSAIKDITDKICQNKSKTSFSDNEALFDSLPLYQINSKVFPVTGSLSICINGCSDLDENETKKFSKSSKNVAKVFGKQSNMIYISILIDNKEIEKTNCRLPSKIWMDCEFSIKVSKAKELEFQVFDQEKNMCAVKYLLLEDFIDEKSHCLDLTLIPKGVLSVKICFSNPFINNTATLKRQKDLICVAPLNLELIFRFGVKWFAKKRCLMVWTNIWLFVESTKYSKMSSDTSQGPFKNNIDDYSLLKVLGSGNFGEVILCKDKAESLLAMKVQQKKEVLSRGEIDTLRVEMEVLRFAGVTKNHFLVNLISCFTTDTLFYTSCVLLGLKYLHEINILYRDLKLDNLMLAADGYVKIADFGLCKEQMSYGNYTSTFCGTPEFIAPEMLNSARYSRSIDWWQLGVLVYEMLAFQLLIKNPEKRLGNSENDAKDVMRHSFFIVKRAATSLKNKLWSNSVIYYDFDYRLFEAEQILIIRNAMAIWEQFTCLQFIPRSQNNRNYVLFTKNECGCCSHVGKTGGKQDISLNEYCLTLGSALHEIGHSIGFWHEHTRNDRDKYVKIIFKNIIAGILFCKYLKGKEYNFYKKNIFEVDSLDEEYDYSSIMHYSSNAFSIYKDLDTIVPLTEGSIVEMMGQRQRLSEGDIKQTNILYSCEIDECASGTDLCDQICRNTVTGYECDCYPGYQLIDNGVDCEGLILIHLKNRFCRYDYITIHAGEGHSYGKFCGNKIPSPILTNTSSIFISFNSDYEISGKGFELSFQIDINECSLENGNCSHLCKNLYRTYQCYCRAGYALAIDKKSCFEGEITKLLKPQTLADTQLKI</sequence>
<keyword evidence="9 16" id="KW-0067">ATP-binding</keyword>
<dbReference type="GO" id="GO:0007165">
    <property type="term" value="P:signal transduction"/>
    <property type="evidence" value="ECO:0007669"/>
    <property type="project" value="InterPro"/>
</dbReference>
<evidence type="ECO:0000256" key="15">
    <source>
        <dbReference type="PROSITE-ProRule" id="PRU01211"/>
    </source>
</evidence>
<keyword evidence="4" id="KW-0732">Signal</keyword>
<feature type="binding site" evidence="16">
    <location>
        <position position="394"/>
    </location>
    <ligand>
        <name>ATP</name>
        <dbReference type="ChEBI" id="CHEBI:30616"/>
    </ligand>
</feature>
<gene>
    <name evidence="23" type="primary">LOC115229388</name>
</gene>
<dbReference type="Pfam" id="PF02185">
    <property type="entry name" value="HR1"/>
    <property type="match status" value="1"/>
</dbReference>
<keyword evidence="6 16" id="KW-0547">Nucleotide-binding</keyword>
<evidence type="ECO:0000256" key="2">
    <source>
        <dbReference type="ARBA" id="ARBA00022670"/>
    </source>
</evidence>
<evidence type="ECO:0000313" key="22">
    <source>
        <dbReference type="Proteomes" id="UP000515154"/>
    </source>
</evidence>
<dbReference type="PROSITE" id="PS01187">
    <property type="entry name" value="EGF_CA"/>
    <property type="match status" value="2"/>
</dbReference>
<evidence type="ECO:0000256" key="12">
    <source>
        <dbReference type="ARBA" id="ARBA00047272"/>
    </source>
</evidence>
<dbReference type="CDD" id="cd00054">
    <property type="entry name" value="EGF_CA"/>
    <property type="match status" value="2"/>
</dbReference>
<dbReference type="InterPro" id="IPR000152">
    <property type="entry name" value="EGF-type_Asp/Asn_hydroxyl_site"/>
</dbReference>
<dbReference type="Pfam" id="PF14670">
    <property type="entry name" value="FXa_inhibition"/>
    <property type="match status" value="1"/>
</dbReference>
<evidence type="ECO:0000256" key="4">
    <source>
        <dbReference type="ARBA" id="ARBA00022729"/>
    </source>
</evidence>
<keyword evidence="11 15" id="KW-1015">Disulfide bond</keyword>
<feature type="binding site" evidence="15">
    <location>
        <position position="668"/>
    </location>
    <ligand>
        <name>Zn(2+)</name>
        <dbReference type="ChEBI" id="CHEBI:29105"/>
        <note>catalytic</note>
    </ligand>
</feature>
<keyword evidence="1 14" id="KW-0245">EGF-like domain</keyword>
<evidence type="ECO:0000256" key="8">
    <source>
        <dbReference type="ARBA" id="ARBA00022833"/>
    </source>
</evidence>
<dbReference type="Pfam" id="PF00069">
    <property type="entry name" value="Pkinase"/>
    <property type="match status" value="1"/>
</dbReference>
<evidence type="ECO:0000259" key="20">
    <source>
        <dbReference type="PROSITE" id="PS50026"/>
    </source>
</evidence>
<dbReference type="GO" id="GO:0004222">
    <property type="term" value="F:metalloendopeptidase activity"/>
    <property type="evidence" value="ECO:0007669"/>
    <property type="project" value="UniProtKB-UniRule"/>
</dbReference>
<feature type="domain" description="Peptidase M12A" evidence="21">
    <location>
        <begin position="565"/>
        <end position="773"/>
    </location>
</feature>
<dbReference type="SMART" id="SM00235">
    <property type="entry name" value="ZnMc"/>
    <property type="match status" value="1"/>
</dbReference>
<dbReference type="InterPro" id="IPR011009">
    <property type="entry name" value="Kinase-like_dom_sf"/>
</dbReference>
<dbReference type="PROSITE" id="PS00108">
    <property type="entry name" value="PROTEIN_KINASE_ST"/>
    <property type="match status" value="1"/>
</dbReference>
<dbReference type="InterPro" id="IPR000742">
    <property type="entry name" value="EGF"/>
</dbReference>
<keyword evidence="5" id="KW-0677">Repeat</keyword>
<evidence type="ECO:0000256" key="5">
    <source>
        <dbReference type="ARBA" id="ARBA00022737"/>
    </source>
</evidence>
<dbReference type="InterPro" id="IPR024079">
    <property type="entry name" value="MetalloPept_cat_dom_sf"/>
</dbReference>
<dbReference type="SUPFAM" id="SSF56112">
    <property type="entry name" value="Protein kinase-like (PK-like)"/>
    <property type="match status" value="1"/>
</dbReference>
<accession>A0A7E6EJP4</accession>
<dbReference type="InterPro" id="IPR018097">
    <property type="entry name" value="EGF_Ca-bd_CS"/>
</dbReference>
<dbReference type="InterPro" id="IPR035914">
    <property type="entry name" value="Sperma_CUB_dom_sf"/>
</dbReference>
<dbReference type="InterPro" id="IPR049883">
    <property type="entry name" value="NOTCH1_EGF-like"/>
</dbReference>
<dbReference type="PROSITE" id="PS00107">
    <property type="entry name" value="PROTEIN_KINASE_ATP"/>
    <property type="match status" value="1"/>
</dbReference>
<dbReference type="KEGG" id="osn:115229388"/>
<dbReference type="InterPro" id="IPR000859">
    <property type="entry name" value="CUB_dom"/>
</dbReference>
<feature type="binding site" evidence="15">
    <location>
        <position position="658"/>
    </location>
    <ligand>
        <name>Zn(2+)</name>
        <dbReference type="ChEBI" id="CHEBI:29105"/>
        <note>catalytic</note>
    </ligand>
</feature>
<keyword evidence="10 15" id="KW-0482">Metalloprotease</keyword>
<comment type="caution">
    <text evidence="14">Lacks conserved residue(s) required for the propagation of feature annotation.</text>
</comment>
<dbReference type="PROSITE" id="PS01186">
    <property type="entry name" value="EGF_2"/>
    <property type="match status" value="2"/>
</dbReference>
<evidence type="ECO:0000256" key="1">
    <source>
        <dbReference type="ARBA" id="ARBA00022536"/>
    </source>
</evidence>
<dbReference type="Pfam" id="PF00431">
    <property type="entry name" value="CUB"/>
    <property type="match status" value="1"/>
</dbReference>
<keyword evidence="2 15" id="KW-0645">Protease</keyword>
<dbReference type="CDD" id="cd00041">
    <property type="entry name" value="CUB"/>
    <property type="match status" value="1"/>
</dbReference>
<protein>
    <recommendedName>
        <fullName evidence="17">Metalloendopeptidase</fullName>
        <ecNumber evidence="17">3.4.24.-</ecNumber>
    </recommendedName>
</protein>
<dbReference type="InterPro" id="IPR001881">
    <property type="entry name" value="EGF-like_Ca-bd_dom"/>
</dbReference>
<name>A0A7E6EJP4_9MOLL</name>
<dbReference type="Pfam" id="PF07645">
    <property type="entry name" value="EGF_CA"/>
    <property type="match status" value="1"/>
</dbReference>
<dbReference type="Gene3D" id="3.40.390.10">
    <property type="entry name" value="Collagenase (Catalytic Domain)"/>
    <property type="match status" value="1"/>
</dbReference>
<dbReference type="SUPFAM" id="SSF55486">
    <property type="entry name" value="Metalloproteases ('zincins'), catalytic domain"/>
    <property type="match status" value="1"/>
</dbReference>
<dbReference type="InterPro" id="IPR011072">
    <property type="entry name" value="HR1_rho-bd"/>
</dbReference>
<dbReference type="SMART" id="SM00179">
    <property type="entry name" value="EGF_CA"/>
    <property type="match status" value="2"/>
</dbReference>
<dbReference type="PRINTS" id="PR00480">
    <property type="entry name" value="ASTACIN"/>
</dbReference>
<dbReference type="PROSITE" id="PS01180">
    <property type="entry name" value="CUB"/>
    <property type="match status" value="1"/>
</dbReference>
<comment type="catalytic activity">
    <reaction evidence="12">
        <text>L-threonyl-[protein] + ATP = O-phospho-L-threonyl-[protein] + ADP + H(+)</text>
        <dbReference type="Rhea" id="RHEA:46608"/>
        <dbReference type="Rhea" id="RHEA-COMP:11060"/>
        <dbReference type="Rhea" id="RHEA-COMP:11605"/>
        <dbReference type="ChEBI" id="CHEBI:15378"/>
        <dbReference type="ChEBI" id="CHEBI:30013"/>
        <dbReference type="ChEBI" id="CHEBI:30616"/>
        <dbReference type="ChEBI" id="CHEBI:61977"/>
        <dbReference type="ChEBI" id="CHEBI:456216"/>
        <dbReference type="EC" id="2.7.11.13"/>
    </reaction>
</comment>
<comment type="cofactor">
    <cofactor evidence="15 17">
        <name>Zn(2+)</name>
        <dbReference type="ChEBI" id="CHEBI:29105"/>
    </cofactor>
    <text evidence="15 17">Binds 1 zinc ion per subunit.</text>
</comment>
<evidence type="ECO:0000256" key="7">
    <source>
        <dbReference type="ARBA" id="ARBA00022801"/>
    </source>
</evidence>
<feature type="binding site" evidence="15">
    <location>
        <position position="662"/>
    </location>
    <ligand>
        <name>Zn(2+)</name>
        <dbReference type="ChEBI" id="CHEBI:29105"/>
        <note>catalytic</note>
    </ligand>
</feature>
<dbReference type="SMART" id="SM00181">
    <property type="entry name" value="EGF"/>
    <property type="match status" value="2"/>
</dbReference>
<proteinExistence type="predicted"/>
<dbReference type="PROSITE" id="PS50026">
    <property type="entry name" value="EGF_3"/>
    <property type="match status" value="1"/>
</dbReference>
<dbReference type="InterPro" id="IPR017441">
    <property type="entry name" value="Protein_kinase_ATP_BS"/>
</dbReference>
<evidence type="ECO:0000256" key="6">
    <source>
        <dbReference type="ARBA" id="ARBA00022741"/>
    </source>
</evidence>
<dbReference type="PROSITE" id="PS50011">
    <property type="entry name" value="PROTEIN_KINASE_DOM"/>
    <property type="match status" value="1"/>
</dbReference>
<evidence type="ECO:0000259" key="18">
    <source>
        <dbReference type="PROSITE" id="PS01180"/>
    </source>
</evidence>
<feature type="domain" description="EGF-like" evidence="20">
    <location>
        <begin position="773"/>
        <end position="813"/>
    </location>
</feature>
<evidence type="ECO:0000259" key="19">
    <source>
        <dbReference type="PROSITE" id="PS50011"/>
    </source>
</evidence>
<organism evidence="22 23">
    <name type="scientific">Octopus sinensis</name>
    <name type="common">East Asian common octopus</name>
    <dbReference type="NCBI Taxonomy" id="2607531"/>
    <lineage>
        <taxon>Eukaryota</taxon>
        <taxon>Metazoa</taxon>
        <taxon>Spiralia</taxon>
        <taxon>Lophotrochozoa</taxon>
        <taxon>Mollusca</taxon>
        <taxon>Cephalopoda</taxon>
        <taxon>Coleoidea</taxon>
        <taxon>Octopodiformes</taxon>
        <taxon>Octopoda</taxon>
        <taxon>Incirrata</taxon>
        <taxon>Octopodidae</taxon>
        <taxon>Octopus</taxon>
    </lineage>
</organism>
<dbReference type="Proteomes" id="UP000515154">
    <property type="component" value="Unplaced"/>
</dbReference>
<feature type="active site" evidence="15">
    <location>
        <position position="659"/>
    </location>
</feature>
<reference evidence="23" key="1">
    <citation type="submission" date="2025-08" db="UniProtKB">
        <authorList>
            <consortium name="RefSeq"/>
        </authorList>
    </citation>
    <scope>IDENTIFICATION</scope>
</reference>
<dbReference type="SUPFAM" id="SSF49854">
    <property type="entry name" value="Spermadhesin, CUB domain"/>
    <property type="match status" value="1"/>
</dbReference>
<dbReference type="GO" id="GO:0006508">
    <property type="term" value="P:proteolysis"/>
    <property type="evidence" value="ECO:0007669"/>
    <property type="project" value="UniProtKB-KW"/>
</dbReference>
<keyword evidence="8 15" id="KW-0862">Zinc</keyword>
<feature type="domain" description="CUB" evidence="18">
    <location>
        <begin position="818"/>
        <end position="881"/>
    </location>
</feature>
<dbReference type="InterPro" id="IPR006026">
    <property type="entry name" value="Peptidase_Metallo"/>
</dbReference>
<dbReference type="PANTHER" id="PTHR10127">
    <property type="entry name" value="DISCOIDIN, CUB, EGF, LAMININ , AND ZINC METALLOPROTEASE DOMAIN CONTAINING"/>
    <property type="match status" value="1"/>
</dbReference>
<keyword evidence="7 15" id="KW-0378">Hydrolase</keyword>
<dbReference type="SUPFAM" id="SSF57196">
    <property type="entry name" value="EGF/Laminin"/>
    <property type="match status" value="2"/>
</dbReference>
<evidence type="ECO:0000256" key="9">
    <source>
        <dbReference type="ARBA" id="ARBA00022840"/>
    </source>
</evidence>
<dbReference type="InterPro" id="IPR008271">
    <property type="entry name" value="Ser/Thr_kinase_AS"/>
</dbReference>
<evidence type="ECO:0000256" key="16">
    <source>
        <dbReference type="PROSITE-ProRule" id="PRU10141"/>
    </source>
</evidence>
<dbReference type="Gene3D" id="2.60.120.290">
    <property type="entry name" value="Spermadhesin, CUB domain"/>
    <property type="match status" value="1"/>
</dbReference>
<keyword evidence="22" id="KW-1185">Reference proteome</keyword>
<dbReference type="Gene3D" id="3.30.200.20">
    <property type="entry name" value="Phosphorylase Kinase, domain 1"/>
    <property type="match status" value="1"/>
</dbReference>
<dbReference type="PROSITE" id="PS51864">
    <property type="entry name" value="ASTACIN"/>
    <property type="match status" value="1"/>
</dbReference>
<dbReference type="Gene3D" id="2.10.25.10">
    <property type="entry name" value="Laminin"/>
    <property type="match status" value="2"/>
</dbReference>
<evidence type="ECO:0000259" key="21">
    <source>
        <dbReference type="PROSITE" id="PS51864"/>
    </source>
</evidence>
<dbReference type="Pfam" id="PF01400">
    <property type="entry name" value="Astacin"/>
    <property type="match status" value="1"/>
</dbReference>
<dbReference type="InterPro" id="IPR000719">
    <property type="entry name" value="Prot_kinase_dom"/>
</dbReference>
<dbReference type="Gene3D" id="1.10.287.160">
    <property type="entry name" value="HR1 repeat"/>
    <property type="match status" value="1"/>
</dbReference>
<dbReference type="SUPFAM" id="SSF46585">
    <property type="entry name" value="HR1 repeat"/>
    <property type="match status" value="1"/>
</dbReference>
<dbReference type="SMART" id="SM00042">
    <property type="entry name" value="CUB"/>
    <property type="match status" value="1"/>
</dbReference>
<evidence type="ECO:0000256" key="17">
    <source>
        <dbReference type="RuleBase" id="RU361183"/>
    </source>
</evidence>
<dbReference type="GO" id="GO:0005509">
    <property type="term" value="F:calcium ion binding"/>
    <property type="evidence" value="ECO:0007669"/>
    <property type="project" value="InterPro"/>
</dbReference>
<evidence type="ECO:0000256" key="10">
    <source>
        <dbReference type="ARBA" id="ARBA00023049"/>
    </source>
</evidence>
<feature type="domain" description="Protein kinase" evidence="19">
    <location>
        <begin position="366"/>
        <end position="607"/>
    </location>
</feature>
<evidence type="ECO:0000256" key="11">
    <source>
        <dbReference type="ARBA" id="ARBA00023157"/>
    </source>
</evidence>
<dbReference type="AlphaFoldDB" id="A0A7E6EJP4"/>
<evidence type="ECO:0000256" key="14">
    <source>
        <dbReference type="PROSITE-ProRule" id="PRU00076"/>
    </source>
</evidence>